<dbReference type="PANTHER" id="PTHR46637">
    <property type="entry name" value="TIS1421-TRANSPOSASE PROTEIN A"/>
    <property type="match status" value="1"/>
</dbReference>
<keyword evidence="3" id="KW-1185">Reference proteome</keyword>
<protein>
    <submittedName>
        <fullName evidence="2">Transposase</fullName>
    </submittedName>
</protein>
<dbReference type="InterPro" id="IPR025161">
    <property type="entry name" value="IS402-like_dom"/>
</dbReference>
<dbReference type="InterPro" id="IPR052909">
    <property type="entry name" value="Transposase_6_like"/>
</dbReference>
<dbReference type="EMBL" id="JBEZNA010000010">
    <property type="protein sequence ID" value="MEU9576955.1"/>
    <property type="molecule type" value="Genomic_DNA"/>
</dbReference>
<organism evidence="2 3">
    <name type="scientific">Streptomyces chilikensis</name>
    <dbReference type="NCBI Taxonomy" id="1194079"/>
    <lineage>
        <taxon>Bacteria</taxon>
        <taxon>Bacillati</taxon>
        <taxon>Actinomycetota</taxon>
        <taxon>Actinomycetes</taxon>
        <taxon>Kitasatosporales</taxon>
        <taxon>Streptomycetaceae</taxon>
        <taxon>Streptomyces</taxon>
    </lineage>
</organism>
<gene>
    <name evidence="2" type="ORF">AB0D95_06710</name>
</gene>
<evidence type="ECO:0000259" key="1">
    <source>
        <dbReference type="Pfam" id="PF13340"/>
    </source>
</evidence>
<feature type="domain" description="Insertion element IS402-like" evidence="1">
    <location>
        <begin position="35"/>
        <end position="98"/>
    </location>
</feature>
<dbReference type="Pfam" id="PF13340">
    <property type="entry name" value="DUF4096"/>
    <property type="match status" value="1"/>
</dbReference>
<comment type="caution">
    <text evidence="2">The sequence shown here is derived from an EMBL/GenBank/DDBJ whole genome shotgun (WGS) entry which is preliminary data.</text>
</comment>
<evidence type="ECO:0000313" key="2">
    <source>
        <dbReference type="EMBL" id="MEU9576955.1"/>
    </source>
</evidence>
<name>A0ABV3ELA1_9ACTN</name>
<evidence type="ECO:0000313" key="3">
    <source>
        <dbReference type="Proteomes" id="UP001551584"/>
    </source>
</evidence>
<dbReference type="Proteomes" id="UP001551584">
    <property type="component" value="Unassembled WGS sequence"/>
</dbReference>
<proteinExistence type="predicted"/>
<dbReference type="RefSeq" id="WP_359269687.1">
    <property type="nucleotide sequence ID" value="NZ_JBEZNA010000010.1"/>
</dbReference>
<reference evidence="2 3" key="1">
    <citation type="submission" date="2024-06" db="EMBL/GenBank/DDBJ databases">
        <title>The Natural Products Discovery Center: Release of the First 8490 Sequenced Strains for Exploring Actinobacteria Biosynthetic Diversity.</title>
        <authorList>
            <person name="Kalkreuter E."/>
            <person name="Kautsar S.A."/>
            <person name="Yang D."/>
            <person name="Bader C.D."/>
            <person name="Teijaro C.N."/>
            <person name="Fluegel L."/>
            <person name="Davis C.M."/>
            <person name="Simpson J.R."/>
            <person name="Lauterbach L."/>
            <person name="Steele A.D."/>
            <person name="Gui C."/>
            <person name="Meng S."/>
            <person name="Li G."/>
            <person name="Viehrig K."/>
            <person name="Ye F."/>
            <person name="Su P."/>
            <person name="Kiefer A.F."/>
            <person name="Nichols A."/>
            <person name="Cepeda A.J."/>
            <person name="Yan W."/>
            <person name="Fan B."/>
            <person name="Jiang Y."/>
            <person name="Adhikari A."/>
            <person name="Zheng C.-J."/>
            <person name="Schuster L."/>
            <person name="Cowan T.M."/>
            <person name="Smanski M.J."/>
            <person name="Chevrette M.G."/>
            <person name="De Carvalho L.P.S."/>
            <person name="Shen B."/>
        </authorList>
    </citation>
    <scope>NUCLEOTIDE SEQUENCE [LARGE SCALE GENOMIC DNA]</scope>
    <source>
        <strain evidence="2 3">NPDC048117</strain>
    </source>
</reference>
<sequence length="127" mass="14685">MKRRLVFWGPSSKIIWAIDHGVVVRRHELIDLGRELLTPLIPRAATGRPRVEDRQVIDGMVHKIRTGISWRDLSERYGPWKAVYTRFRRCALDGVFTRALRQIQAQTDAAGDIDRLVQIDSTVAIRR</sequence>
<dbReference type="PANTHER" id="PTHR46637:SF1">
    <property type="entry name" value="BLL5188 PROTEIN"/>
    <property type="match status" value="1"/>
</dbReference>
<accession>A0ABV3ELA1</accession>